<feature type="transmembrane region" description="Helical" evidence="6">
    <location>
        <begin position="290"/>
        <end position="312"/>
    </location>
</feature>
<keyword evidence="4 6" id="KW-0472">Membrane</keyword>
<evidence type="ECO:0000256" key="4">
    <source>
        <dbReference type="ARBA" id="ARBA00023136"/>
    </source>
</evidence>
<reference evidence="8" key="1">
    <citation type="journal article" date="2018" name="Nat. Microbiol.">
        <title>Leveraging single-cell genomics to expand the fungal tree of life.</title>
        <authorList>
            <person name="Ahrendt S.R."/>
            <person name="Quandt C.A."/>
            <person name="Ciobanu D."/>
            <person name="Clum A."/>
            <person name="Salamov A."/>
            <person name="Andreopoulos B."/>
            <person name="Cheng J.F."/>
            <person name="Woyke T."/>
            <person name="Pelin A."/>
            <person name="Henrissat B."/>
            <person name="Reynolds N.K."/>
            <person name="Benny G.L."/>
            <person name="Smith M.E."/>
            <person name="James T.Y."/>
            <person name="Grigoriev I.V."/>
        </authorList>
    </citation>
    <scope>NUCLEOTIDE SEQUENCE [LARGE SCALE GENOMIC DNA]</scope>
    <source>
        <strain evidence="8">RSA 468</strain>
    </source>
</reference>
<feature type="transmembrane region" description="Helical" evidence="6">
    <location>
        <begin position="135"/>
        <end position="156"/>
    </location>
</feature>
<accession>A0A4P9ZYM8</accession>
<dbReference type="Proteomes" id="UP000268162">
    <property type="component" value="Unassembled WGS sequence"/>
</dbReference>
<keyword evidence="2 6" id="KW-0812">Transmembrane</keyword>
<evidence type="ECO:0000256" key="3">
    <source>
        <dbReference type="ARBA" id="ARBA00022989"/>
    </source>
</evidence>
<evidence type="ECO:0000256" key="2">
    <source>
        <dbReference type="ARBA" id="ARBA00022692"/>
    </source>
</evidence>
<organism evidence="7 8">
    <name type="scientific">Dimargaris cristalligena</name>
    <dbReference type="NCBI Taxonomy" id="215637"/>
    <lineage>
        <taxon>Eukaryota</taxon>
        <taxon>Fungi</taxon>
        <taxon>Fungi incertae sedis</taxon>
        <taxon>Zoopagomycota</taxon>
        <taxon>Kickxellomycotina</taxon>
        <taxon>Dimargaritomycetes</taxon>
        <taxon>Dimargaritales</taxon>
        <taxon>Dimargaritaceae</taxon>
        <taxon>Dimargaris</taxon>
    </lineage>
</organism>
<protein>
    <recommendedName>
        <fullName evidence="9">Major facilitator superfamily domain-containing protein</fullName>
    </recommendedName>
</protein>
<feature type="transmembrane region" description="Helical" evidence="6">
    <location>
        <begin position="42"/>
        <end position="61"/>
    </location>
</feature>
<dbReference type="Gene3D" id="1.20.1250.20">
    <property type="entry name" value="MFS general substrate transporter like domains"/>
    <property type="match status" value="1"/>
</dbReference>
<feature type="region of interest" description="Disordered" evidence="5">
    <location>
        <begin position="437"/>
        <end position="456"/>
    </location>
</feature>
<evidence type="ECO:0008006" key="9">
    <source>
        <dbReference type="Google" id="ProtNLM"/>
    </source>
</evidence>
<feature type="compositionally biased region" description="Polar residues" evidence="5">
    <location>
        <begin position="445"/>
        <end position="456"/>
    </location>
</feature>
<keyword evidence="8" id="KW-1185">Reference proteome</keyword>
<feature type="transmembrane region" description="Helical" evidence="6">
    <location>
        <begin position="261"/>
        <end position="278"/>
    </location>
</feature>
<dbReference type="SUPFAM" id="SSF103473">
    <property type="entry name" value="MFS general substrate transporter"/>
    <property type="match status" value="1"/>
</dbReference>
<dbReference type="GO" id="GO:0016020">
    <property type="term" value="C:membrane"/>
    <property type="evidence" value="ECO:0007669"/>
    <property type="project" value="UniProtKB-SubCell"/>
</dbReference>
<dbReference type="PANTHER" id="PTHR23294">
    <property type="entry name" value="ET TRANSLATION PRODUCT-RELATED"/>
    <property type="match status" value="1"/>
</dbReference>
<dbReference type="InterPro" id="IPR036259">
    <property type="entry name" value="MFS_trans_sf"/>
</dbReference>
<evidence type="ECO:0000256" key="5">
    <source>
        <dbReference type="SAM" id="MobiDB-lite"/>
    </source>
</evidence>
<dbReference type="EMBL" id="ML002324">
    <property type="protein sequence ID" value="RKP38844.1"/>
    <property type="molecule type" value="Genomic_DNA"/>
</dbReference>
<dbReference type="InterPro" id="IPR051617">
    <property type="entry name" value="UNC-93-like_regulator"/>
</dbReference>
<evidence type="ECO:0000256" key="6">
    <source>
        <dbReference type="SAM" id="Phobius"/>
    </source>
</evidence>
<feature type="transmembrane region" description="Helical" evidence="6">
    <location>
        <begin position="332"/>
        <end position="355"/>
    </location>
</feature>
<feature type="transmembrane region" description="Helical" evidence="6">
    <location>
        <begin position="396"/>
        <end position="414"/>
    </location>
</feature>
<proteinExistence type="predicted"/>
<feature type="transmembrane region" description="Helical" evidence="6">
    <location>
        <begin position="73"/>
        <end position="94"/>
    </location>
</feature>
<sequence>MIPRFYTPYRQVVIAALISLCINASWNAVLGVGGGGLMDSSISARANVAGAIASCVAGLVVSGVNNYLGVRLAMFIASVTYTLFMASFVLFAYWPQPAPVVITGALKGFGLLMSGMIQSVMLVSYPQEAQRGSYLSTFFLVASLNGVVGGAVALGLNYSNSSRGLGLATYYVATAVTIVAVLLSLLLVSPRYLTKDDGSPIVVPKFQGWRREIRLLFRAARDGPLVLFIPYFAITRFYYAYQFNGFNFTLFTIRTRAINCIVYYLSSLTSSYVLGWLLDRPHWSRRFRGLTLLAAILVMVLASYVGALAIQVHGQRTGRLVDFTQVAYLGPLAVFMQWGALDAVINAFSLWALTLVFPHVESLDHHLGFLFLVQSIGTAVSWQLDAAQVSLLAQNLVVIGMTVFGSLVMAGLVIQYTRPAEAIQPFGNDDSGSDFSGDFGINKPYTPNQVDSAVNS</sequence>
<dbReference type="OrthoDB" id="196103at2759"/>
<dbReference type="PANTHER" id="PTHR23294:SF59">
    <property type="entry name" value="UNC93-LIKE PROTEIN C922.05C"/>
    <property type="match status" value="1"/>
</dbReference>
<feature type="transmembrane region" description="Helical" evidence="6">
    <location>
        <begin position="367"/>
        <end position="384"/>
    </location>
</feature>
<evidence type="ECO:0000313" key="7">
    <source>
        <dbReference type="EMBL" id="RKP38844.1"/>
    </source>
</evidence>
<evidence type="ECO:0000256" key="1">
    <source>
        <dbReference type="ARBA" id="ARBA00004141"/>
    </source>
</evidence>
<feature type="transmembrane region" description="Helical" evidence="6">
    <location>
        <begin position="12"/>
        <end position="30"/>
    </location>
</feature>
<evidence type="ECO:0000313" key="8">
    <source>
        <dbReference type="Proteomes" id="UP000268162"/>
    </source>
</evidence>
<feature type="transmembrane region" description="Helical" evidence="6">
    <location>
        <begin position="100"/>
        <end position="123"/>
    </location>
</feature>
<feature type="transmembrane region" description="Helical" evidence="6">
    <location>
        <begin position="168"/>
        <end position="188"/>
    </location>
</feature>
<name>A0A4P9ZYM8_9FUNG</name>
<dbReference type="AlphaFoldDB" id="A0A4P9ZYM8"/>
<comment type="subcellular location">
    <subcellularLocation>
        <location evidence="1">Membrane</location>
        <topology evidence="1">Multi-pass membrane protein</topology>
    </subcellularLocation>
</comment>
<keyword evidence="3 6" id="KW-1133">Transmembrane helix</keyword>
<feature type="transmembrane region" description="Helical" evidence="6">
    <location>
        <begin position="223"/>
        <end position="241"/>
    </location>
</feature>
<gene>
    <name evidence="7" type="ORF">BJ085DRAFT_34088</name>
</gene>